<reference evidence="1" key="2">
    <citation type="submission" date="2020-09" db="EMBL/GenBank/DDBJ databases">
        <authorList>
            <person name="Sun Q."/>
            <person name="Zhou Y."/>
        </authorList>
    </citation>
    <scope>NUCLEOTIDE SEQUENCE</scope>
    <source>
        <strain evidence="1">CGMCC 1.12919</strain>
    </source>
</reference>
<evidence type="ECO:0000313" key="1">
    <source>
        <dbReference type="EMBL" id="GGC55457.1"/>
    </source>
</evidence>
<dbReference type="AlphaFoldDB" id="A0A916U0D7"/>
<accession>A0A916U0D7</accession>
<evidence type="ECO:0000313" key="2">
    <source>
        <dbReference type="Proteomes" id="UP000637002"/>
    </source>
</evidence>
<organism evidence="1 2">
    <name type="scientific">Chelatococcus reniformis</name>
    <dbReference type="NCBI Taxonomy" id="1494448"/>
    <lineage>
        <taxon>Bacteria</taxon>
        <taxon>Pseudomonadati</taxon>
        <taxon>Pseudomonadota</taxon>
        <taxon>Alphaproteobacteria</taxon>
        <taxon>Hyphomicrobiales</taxon>
        <taxon>Chelatococcaceae</taxon>
        <taxon>Chelatococcus</taxon>
    </lineage>
</organism>
<proteinExistence type="predicted"/>
<comment type="caution">
    <text evidence="1">The sequence shown here is derived from an EMBL/GenBank/DDBJ whole genome shotgun (WGS) entry which is preliminary data.</text>
</comment>
<sequence>MVLIQHSDAPPHGESPVTVIAPCAWQDGRQRTLEMLAGGVDLRDIRFAQVRRSYEGDGAAAWEGRPLRSAIEMLWWTTDDDDRASKLGLTTRAYASQLLTARARRRTA</sequence>
<dbReference type="EMBL" id="BMGG01000002">
    <property type="protein sequence ID" value="GGC55457.1"/>
    <property type="molecule type" value="Genomic_DNA"/>
</dbReference>
<gene>
    <name evidence="1" type="ORF">GCM10010994_12900</name>
</gene>
<name>A0A916U0D7_9HYPH</name>
<protein>
    <submittedName>
        <fullName evidence="1">Uncharacterized protein</fullName>
    </submittedName>
</protein>
<reference evidence="1" key="1">
    <citation type="journal article" date="2014" name="Int. J. Syst. Evol. Microbiol.">
        <title>Complete genome sequence of Corynebacterium casei LMG S-19264T (=DSM 44701T), isolated from a smear-ripened cheese.</title>
        <authorList>
            <consortium name="US DOE Joint Genome Institute (JGI-PGF)"/>
            <person name="Walter F."/>
            <person name="Albersmeier A."/>
            <person name="Kalinowski J."/>
            <person name="Ruckert C."/>
        </authorList>
    </citation>
    <scope>NUCLEOTIDE SEQUENCE</scope>
    <source>
        <strain evidence="1">CGMCC 1.12919</strain>
    </source>
</reference>
<dbReference type="Proteomes" id="UP000637002">
    <property type="component" value="Unassembled WGS sequence"/>
</dbReference>
<keyword evidence="2" id="KW-1185">Reference proteome</keyword>